<dbReference type="AlphaFoldDB" id="A0A1M5AUP7"/>
<keyword evidence="1" id="KW-0472">Membrane</keyword>
<proteinExistence type="predicted"/>
<keyword evidence="1" id="KW-0812">Transmembrane</keyword>
<feature type="transmembrane region" description="Helical" evidence="1">
    <location>
        <begin position="12"/>
        <end position="34"/>
    </location>
</feature>
<accession>A0A1M5AUP7</accession>
<protein>
    <recommendedName>
        <fullName evidence="4">SGNH/GDSL hydrolase family protein</fullName>
    </recommendedName>
</protein>
<dbReference type="RefSeq" id="WP_072835537.1">
    <property type="nucleotide sequence ID" value="NZ_FQUU01000009.1"/>
</dbReference>
<dbReference type="STRING" id="1121884.SAMN02745131_02364"/>
<dbReference type="EMBL" id="FQUU01000009">
    <property type="protein sequence ID" value="SHF33988.1"/>
    <property type="molecule type" value="Genomic_DNA"/>
</dbReference>
<keyword evidence="1" id="KW-1133">Transmembrane helix</keyword>
<gene>
    <name evidence="2" type="ORF">SAMN02745131_02364</name>
</gene>
<dbReference type="Proteomes" id="UP000184048">
    <property type="component" value="Unassembled WGS sequence"/>
</dbReference>
<organism evidence="2 3">
    <name type="scientific">Flavisolibacter ginsengisoli DSM 18119</name>
    <dbReference type="NCBI Taxonomy" id="1121884"/>
    <lineage>
        <taxon>Bacteria</taxon>
        <taxon>Pseudomonadati</taxon>
        <taxon>Bacteroidota</taxon>
        <taxon>Chitinophagia</taxon>
        <taxon>Chitinophagales</taxon>
        <taxon>Chitinophagaceae</taxon>
        <taxon>Flavisolibacter</taxon>
    </lineage>
</organism>
<evidence type="ECO:0000256" key="1">
    <source>
        <dbReference type="SAM" id="Phobius"/>
    </source>
</evidence>
<sequence length="283" mass="32758">MYRPQRDTMPPLGLWALVGVATILIFLATYRFIVLEKEKDFDSRIAYIQHKSETAGNRPVVLMLGTSLSEYGLDSTTEIEKQVSCINRQNPVIIKIWKPAIQVNQMVDNLNYIASKPPQLLVIEANMFCYAPRITMLNQTLRAFYSAFRFEPLHEPYFPDKTPEVYTPHTGNIGDFRDKTVDTLQLISFRKWANQLQASGTKILLVNFPIEMQEEIKKWNSSDTIAFNRNIRFLQQQLKFFYYKPSCYLDSTNFIDKAHMNKKGSKLFTAMICNSIAKALQDQ</sequence>
<keyword evidence="3" id="KW-1185">Reference proteome</keyword>
<evidence type="ECO:0000313" key="3">
    <source>
        <dbReference type="Proteomes" id="UP000184048"/>
    </source>
</evidence>
<name>A0A1M5AUP7_9BACT</name>
<reference evidence="2 3" key="1">
    <citation type="submission" date="2016-11" db="EMBL/GenBank/DDBJ databases">
        <authorList>
            <person name="Jaros S."/>
            <person name="Januszkiewicz K."/>
            <person name="Wedrychowicz H."/>
        </authorList>
    </citation>
    <scope>NUCLEOTIDE SEQUENCE [LARGE SCALE GENOMIC DNA]</scope>
    <source>
        <strain evidence="2 3">DSM 18119</strain>
    </source>
</reference>
<evidence type="ECO:0000313" key="2">
    <source>
        <dbReference type="EMBL" id="SHF33988.1"/>
    </source>
</evidence>
<dbReference type="OrthoDB" id="975958at2"/>
<evidence type="ECO:0008006" key="4">
    <source>
        <dbReference type="Google" id="ProtNLM"/>
    </source>
</evidence>